<dbReference type="PRINTS" id="PR00987">
    <property type="entry name" value="TRNASYNTHGLU"/>
</dbReference>
<dbReference type="GO" id="GO:0004818">
    <property type="term" value="F:glutamate-tRNA ligase activity"/>
    <property type="evidence" value="ECO:0007669"/>
    <property type="project" value="TreeGrafter"/>
</dbReference>
<keyword evidence="2" id="KW-0479">Metal-binding</keyword>
<keyword evidence="10" id="KW-1185">Reference proteome</keyword>
<dbReference type="EMBL" id="CP136594">
    <property type="protein sequence ID" value="WOE75814.1"/>
    <property type="molecule type" value="Genomic_DNA"/>
</dbReference>
<gene>
    <name evidence="9" type="primary">gluQRS</name>
    <name evidence="9" type="ORF">RB602_03620</name>
</gene>
<keyword evidence="7" id="KW-0648">Protein biosynthesis</keyword>
<dbReference type="NCBIfam" id="NF004315">
    <property type="entry name" value="PRK05710.1-4"/>
    <property type="match status" value="1"/>
</dbReference>
<evidence type="ECO:0000256" key="4">
    <source>
        <dbReference type="ARBA" id="ARBA00022833"/>
    </source>
</evidence>
<proteinExistence type="inferred from homology"/>
<dbReference type="InterPro" id="IPR000924">
    <property type="entry name" value="Glu/Gln-tRNA-synth"/>
</dbReference>
<dbReference type="SUPFAM" id="SSF52374">
    <property type="entry name" value="Nucleotidylyl transferase"/>
    <property type="match status" value="1"/>
</dbReference>
<dbReference type="AlphaFoldDB" id="A0AA97I0L8"/>
<keyword evidence="6 7" id="KW-0030">Aminoacyl-tRNA synthetase</keyword>
<dbReference type="Proteomes" id="UP001302429">
    <property type="component" value="Chromosome"/>
</dbReference>
<keyword evidence="1 7" id="KW-0436">Ligase</keyword>
<keyword evidence="3 7" id="KW-0547">Nucleotide-binding</keyword>
<keyword evidence="4" id="KW-0862">Zinc</keyword>
<dbReference type="InterPro" id="IPR001412">
    <property type="entry name" value="aa-tRNA-synth_I_CS"/>
</dbReference>
<dbReference type="InterPro" id="IPR020058">
    <property type="entry name" value="Glu/Gln-tRNA-synth_Ib_cat-dom"/>
</dbReference>
<feature type="domain" description="Glutamyl/glutaminyl-tRNA synthetase class Ib catalytic" evidence="8">
    <location>
        <begin position="34"/>
        <end position="291"/>
    </location>
</feature>
<name>A0AA97I0L8_9SPHN</name>
<evidence type="ECO:0000259" key="8">
    <source>
        <dbReference type="Pfam" id="PF00749"/>
    </source>
</evidence>
<protein>
    <submittedName>
        <fullName evidence="9">tRNA glutamyl-Q(34) synthetase GluQRS</fullName>
        <ecNumber evidence="9">6.1.1.-</ecNumber>
    </submittedName>
</protein>
<evidence type="ECO:0000256" key="2">
    <source>
        <dbReference type="ARBA" id="ARBA00022723"/>
    </source>
</evidence>
<evidence type="ECO:0000256" key="7">
    <source>
        <dbReference type="RuleBase" id="RU363037"/>
    </source>
</evidence>
<sequence length="314" mass="35118">MNRVAAFRSTPYVTKYGDKTAHDIPQVESRAMTMRTRFAPSPTGHLHIGHAYAALAVEAEAKRLGARVTLRIEDIDATRCKPEFTEAMLDDLRWLGFHWDNLVVQSDRLDRYAEVIAQLAAEGLAYRCFCTRKEVQAAATKMGPEGPIYPGTCRDLDPEKATARAETEPFGWRLNHHAAMDRVGPLTWRDFSGAEYQAQPELLGDILLASRDRPASYHLAVVVDDADGHISHIVRGQDLWLATHVHRLLQAALDLPEPVYHHHVLLIDETGRKLSKSHGSLTLQALRQGGMSAEQLRDDLTNHRFPAGIRLQSA</sequence>
<dbReference type="GO" id="GO:0006424">
    <property type="term" value="P:glutamyl-tRNA aminoacylation"/>
    <property type="evidence" value="ECO:0007669"/>
    <property type="project" value="TreeGrafter"/>
</dbReference>
<evidence type="ECO:0000313" key="9">
    <source>
        <dbReference type="EMBL" id="WOE75814.1"/>
    </source>
</evidence>
<keyword evidence="5 7" id="KW-0067">ATP-binding</keyword>
<dbReference type="GO" id="GO:0005524">
    <property type="term" value="F:ATP binding"/>
    <property type="evidence" value="ECO:0007669"/>
    <property type="project" value="UniProtKB-KW"/>
</dbReference>
<dbReference type="PANTHER" id="PTHR43311:SF1">
    <property type="entry name" value="GLUTAMYL-Q TRNA(ASP) SYNTHETASE"/>
    <property type="match status" value="1"/>
</dbReference>
<dbReference type="InterPro" id="IPR014729">
    <property type="entry name" value="Rossmann-like_a/b/a_fold"/>
</dbReference>
<evidence type="ECO:0000256" key="5">
    <source>
        <dbReference type="ARBA" id="ARBA00022840"/>
    </source>
</evidence>
<dbReference type="Pfam" id="PF00749">
    <property type="entry name" value="tRNA-synt_1c"/>
    <property type="match status" value="1"/>
</dbReference>
<evidence type="ECO:0000256" key="6">
    <source>
        <dbReference type="ARBA" id="ARBA00023146"/>
    </source>
</evidence>
<evidence type="ECO:0000256" key="3">
    <source>
        <dbReference type="ARBA" id="ARBA00022741"/>
    </source>
</evidence>
<dbReference type="PROSITE" id="PS00178">
    <property type="entry name" value="AA_TRNA_LIGASE_I"/>
    <property type="match status" value="1"/>
</dbReference>
<accession>A0AA97I0L8</accession>
<dbReference type="GO" id="GO:0005829">
    <property type="term" value="C:cytosol"/>
    <property type="evidence" value="ECO:0007669"/>
    <property type="project" value="TreeGrafter"/>
</dbReference>
<evidence type="ECO:0000256" key="1">
    <source>
        <dbReference type="ARBA" id="ARBA00022598"/>
    </source>
</evidence>
<reference evidence="9 10" key="1">
    <citation type="submission" date="2023-10" db="EMBL/GenBank/DDBJ databases">
        <title>Complete genome sequence of a Sphingomonadaceae bacterium.</title>
        <authorList>
            <person name="Yan C."/>
        </authorList>
    </citation>
    <scope>NUCLEOTIDE SEQUENCE [LARGE SCALE GENOMIC DNA]</scope>
    <source>
        <strain evidence="9 10">SCSIO 66989</strain>
    </source>
</reference>
<dbReference type="PANTHER" id="PTHR43311">
    <property type="entry name" value="GLUTAMATE--TRNA LIGASE"/>
    <property type="match status" value="1"/>
</dbReference>
<dbReference type="EC" id="6.1.1.-" evidence="9"/>
<organism evidence="9 10">
    <name type="scientific">Alterisphingorhabdus coralli</name>
    <dbReference type="NCBI Taxonomy" id="3071408"/>
    <lineage>
        <taxon>Bacteria</taxon>
        <taxon>Pseudomonadati</taxon>
        <taxon>Pseudomonadota</taxon>
        <taxon>Alphaproteobacteria</taxon>
        <taxon>Sphingomonadales</taxon>
        <taxon>Sphingomonadaceae</taxon>
        <taxon>Alterisphingorhabdus (ex Yan et al. 2024)</taxon>
    </lineage>
</organism>
<dbReference type="KEGG" id="acoa:RB602_03620"/>
<dbReference type="Gene3D" id="3.40.50.620">
    <property type="entry name" value="HUPs"/>
    <property type="match status" value="1"/>
</dbReference>
<dbReference type="InterPro" id="IPR049940">
    <property type="entry name" value="GluQ/Sye"/>
</dbReference>
<dbReference type="RefSeq" id="WP_317083033.1">
    <property type="nucleotide sequence ID" value="NZ_CP136594.1"/>
</dbReference>
<evidence type="ECO:0000313" key="10">
    <source>
        <dbReference type="Proteomes" id="UP001302429"/>
    </source>
</evidence>
<comment type="similarity">
    <text evidence="7">Belongs to the class-I aminoacyl-tRNA synthetase family.</text>
</comment>